<keyword evidence="1" id="KW-0175">Coiled coil</keyword>
<organism evidence="3 4">
    <name type="scientific">Rhodotorula toruloides (strain NP11)</name>
    <name type="common">Yeast</name>
    <name type="synonym">Rhodosporidium toruloides</name>
    <dbReference type="NCBI Taxonomy" id="1130832"/>
    <lineage>
        <taxon>Eukaryota</taxon>
        <taxon>Fungi</taxon>
        <taxon>Dikarya</taxon>
        <taxon>Basidiomycota</taxon>
        <taxon>Pucciniomycotina</taxon>
        <taxon>Microbotryomycetes</taxon>
        <taxon>Sporidiobolales</taxon>
        <taxon>Sporidiobolaceae</taxon>
        <taxon>Rhodotorula</taxon>
    </lineage>
</organism>
<dbReference type="AlphaFoldDB" id="M7WK20"/>
<evidence type="ECO:0000256" key="2">
    <source>
        <dbReference type="SAM" id="MobiDB-lite"/>
    </source>
</evidence>
<dbReference type="GeneID" id="27370628"/>
<accession>M7WK20</accession>
<feature type="compositionally biased region" description="Polar residues" evidence="2">
    <location>
        <begin position="51"/>
        <end position="77"/>
    </location>
</feature>
<sequence>MSPQRGRESVKKMLQANYLEDGGAGEVGNHGAVRARVPEGLEPLARDETAGRTTGTARDVHNTSSPTPTASSGYDNSLSDVAVDAFPCGDEAPVIANAQHLHSTSPSTRSYSPEVVMDEAGALPQPSAPQFPEPEDADASMPGSTTVVNPGSDTDSATSTSSRKTSAGSSPRPRSSTPVRLADFLANSKIKSTRTTGTSRTSNGARPRARSSAASSTRLSHDTLPDTRSASSFASSSRVQVEHPIFDAVHPAAAANVEAGRHQGGNYGNPEGAIEAAKRALQRQLDDMEAQGREAAESAWGAEPEDAVSVHLAFGTAREGPSKWLTGLNMPLARRHDSTTPLSKLPHIDRLVVIGADGITDDLVALRDDFLSRMQPTAELCFTINQSRGKSIVVTVEDLLEGVEAHIAEEDVEDVNPQVLQLLTLMVYYGLTRRVGQSEAAKRNGGELHRKRRTTRQRPKARRGAYEGHSGASCDSGEESEDAPAPRRKFARTFEHSQPQHWHLYERCGLNDCPFVNLPKLLPQHRRGDFCWGRCPEGCDILTGGALGKRAHIAAEHPERALCDLDTCPMSYAVGRSQARNLQNHGDQHRQGSYWPYGLQSRNRWVTLEQALTRPLWDGSEG</sequence>
<dbReference type="Proteomes" id="UP000016926">
    <property type="component" value="Unassembled WGS sequence"/>
</dbReference>
<reference evidence="3 4" key="1">
    <citation type="journal article" date="2012" name="Nat. Commun.">
        <title>A multi-omic map of the lipid-producing yeast Rhodosporidium toruloides.</title>
        <authorList>
            <person name="Zhu Z."/>
            <person name="Zhang S."/>
            <person name="Liu H."/>
            <person name="Shen H."/>
            <person name="Lin X."/>
            <person name="Yang F."/>
            <person name="Zhou Y.J."/>
            <person name="Jin G."/>
            <person name="Ye M."/>
            <person name="Zou H."/>
            <person name="Zou H."/>
            <person name="Zhao Z.K."/>
        </authorList>
    </citation>
    <scope>NUCLEOTIDE SEQUENCE [LARGE SCALE GENOMIC DNA]</scope>
    <source>
        <strain evidence="3 4">NP11</strain>
    </source>
</reference>
<name>M7WK20_RHOT1</name>
<feature type="compositionally biased region" description="Basic residues" evidence="2">
    <location>
        <begin position="449"/>
        <end position="463"/>
    </location>
</feature>
<protein>
    <submittedName>
        <fullName evidence="3">Uncharacterized protein</fullName>
    </submittedName>
</protein>
<feature type="region of interest" description="Disordered" evidence="2">
    <location>
        <begin position="122"/>
        <end position="236"/>
    </location>
</feature>
<feature type="coiled-coil region" evidence="1">
    <location>
        <begin position="271"/>
        <end position="298"/>
    </location>
</feature>
<keyword evidence="4" id="KW-1185">Reference proteome</keyword>
<feature type="region of interest" description="Disordered" evidence="2">
    <location>
        <begin position="35"/>
        <end position="77"/>
    </location>
</feature>
<feature type="compositionally biased region" description="Low complexity" evidence="2">
    <location>
        <begin position="193"/>
        <end position="218"/>
    </location>
</feature>
<proteinExistence type="predicted"/>
<feature type="compositionally biased region" description="Basic and acidic residues" evidence="2">
    <location>
        <begin position="36"/>
        <end position="50"/>
    </location>
</feature>
<evidence type="ECO:0000313" key="3">
    <source>
        <dbReference type="EMBL" id="EMS18180.1"/>
    </source>
</evidence>
<dbReference type="HOGENOM" id="CLU_439503_0_0_1"/>
<dbReference type="RefSeq" id="XP_016269299.1">
    <property type="nucleotide sequence ID" value="XM_016420276.1"/>
</dbReference>
<gene>
    <name evidence="3" type="ORF">RHTO_06615</name>
</gene>
<evidence type="ECO:0000313" key="4">
    <source>
        <dbReference type="Proteomes" id="UP000016926"/>
    </source>
</evidence>
<dbReference type="EMBL" id="KB722686">
    <property type="protein sequence ID" value="EMS18180.1"/>
    <property type="molecule type" value="Genomic_DNA"/>
</dbReference>
<feature type="region of interest" description="Disordered" evidence="2">
    <location>
        <begin position="439"/>
        <end position="487"/>
    </location>
</feature>
<feature type="compositionally biased region" description="Low complexity" evidence="2">
    <location>
        <begin position="150"/>
        <end position="176"/>
    </location>
</feature>
<evidence type="ECO:0000256" key="1">
    <source>
        <dbReference type="SAM" id="Coils"/>
    </source>
</evidence>